<feature type="coiled-coil region" evidence="3">
    <location>
        <begin position="186"/>
        <end position="213"/>
    </location>
</feature>
<dbReference type="InterPro" id="IPR013783">
    <property type="entry name" value="Ig-like_fold"/>
</dbReference>
<feature type="transmembrane region" description="Helical" evidence="4">
    <location>
        <begin position="146"/>
        <end position="170"/>
    </location>
</feature>
<dbReference type="InterPro" id="IPR003597">
    <property type="entry name" value="Ig_C1-set"/>
</dbReference>
<dbReference type="EMBL" id="JAFIRN010000007">
    <property type="protein sequence ID" value="KAG5845315.1"/>
    <property type="molecule type" value="Genomic_DNA"/>
</dbReference>
<dbReference type="Pfam" id="PF07654">
    <property type="entry name" value="C1-set"/>
    <property type="match status" value="1"/>
</dbReference>
<keyword evidence="2" id="KW-0393">Immunoglobulin domain</keyword>
<gene>
    <name evidence="6" type="ORF">ANANG_G00137510</name>
</gene>
<dbReference type="PROSITE" id="PS00290">
    <property type="entry name" value="IG_MHC"/>
    <property type="match status" value="1"/>
</dbReference>
<dbReference type="PANTHER" id="PTHR16675">
    <property type="entry name" value="MHC CLASS I-RELATED"/>
    <property type="match status" value="1"/>
</dbReference>
<keyword evidence="1" id="KW-0325">Glycoprotein</keyword>
<sequence>MWNNLWLIEAKKGIFDQIYKTTCIQILKSYLHHGRGILGQRVSPRIRVLRKQVGGAGGVEVTCLATGFYPRHIELTLKRDNQPVPEQELIRGDILPNGDGTYQLRMSLSVSAEELREGHRYTCSVRHVSMDNKLDIAWDSQPKPDIALISAASVTALATVLLILTGIFVLKKRKSKVPGCSRSGKIEEEVERMHAAEGVVKDAEELLEMERQED</sequence>
<dbReference type="InterPro" id="IPR036179">
    <property type="entry name" value="Ig-like_dom_sf"/>
</dbReference>
<dbReference type="InterPro" id="IPR003006">
    <property type="entry name" value="Ig/MHC_CS"/>
</dbReference>
<evidence type="ECO:0000313" key="6">
    <source>
        <dbReference type="EMBL" id="KAG5845315.1"/>
    </source>
</evidence>
<dbReference type="Gene3D" id="2.60.40.10">
    <property type="entry name" value="Immunoglobulins"/>
    <property type="match status" value="1"/>
</dbReference>
<accession>A0A9D3MA86</accession>
<evidence type="ECO:0000259" key="5">
    <source>
        <dbReference type="PROSITE" id="PS50835"/>
    </source>
</evidence>
<dbReference type="AlphaFoldDB" id="A0A9D3MA86"/>
<keyword evidence="7" id="KW-1185">Reference proteome</keyword>
<keyword evidence="4" id="KW-0812">Transmembrane</keyword>
<dbReference type="GO" id="GO:0006955">
    <property type="term" value="P:immune response"/>
    <property type="evidence" value="ECO:0007669"/>
    <property type="project" value="TreeGrafter"/>
</dbReference>
<dbReference type="PROSITE" id="PS50835">
    <property type="entry name" value="IG_LIKE"/>
    <property type="match status" value="1"/>
</dbReference>
<name>A0A9D3MA86_ANGAN</name>
<dbReference type="SMART" id="SM00407">
    <property type="entry name" value="IGc1"/>
    <property type="match status" value="1"/>
</dbReference>
<evidence type="ECO:0000256" key="2">
    <source>
        <dbReference type="ARBA" id="ARBA00023319"/>
    </source>
</evidence>
<comment type="caution">
    <text evidence="6">The sequence shown here is derived from an EMBL/GenBank/DDBJ whole genome shotgun (WGS) entry which is preliminary data.</text>
</comment>
<reference evidence="6" key="1">
    <citation type="submission" date="2021-01" db="EMBL/GenBank/DDBJ databases">
        <title>A chromosome-scale assembly of European eel, Anguilla anguilla.</title>
        <authorList>
            <person name="Henkel C."/>
            <person name="Jong-Raadsen S.A."/>
            <person name="Dufour S."/>
            <person name="Weltzien F.-A."/>
            <person name="Palstra A.P."/>
            <person name="Pelster B."/>
            <person name="Spaink H.P."/>
            <person name="Van Den Thillart G.E."/>
            <person name="Jansen H."/>
            <person name="Zahm M."/>
            <person name="Klopp C."/>
            <person name="Cedric C."/>
            <person name="Louis A."/>
            <person name="Berthelot C."/>
            <person name="Parey E."/>
            <person name="Roest Crollius H."/>
            <person name="Montfort J."/>
            <person name="Robinson-Rechavi M."/>
            <person name="Bucao C."/>
            <person name="Bouchez O."/>
            <person name="Gislard M."/>
            <person name="Lluch J."/>
            <person name="Milhes M."/>
            <person name="Lampietro C."/>
            <person name="Lopez Roques C."/>
            <person name="Donnadieu C."/>
            <person name="Braasch I."/>
            <person name="Desvignes T."/>
            <person name="Postlethwait J."/>
            <person name="Bobe J."/>
            <person name="Guiguen Y."/>
            <person name="Dirks R."/>
        </authorList>
    </citation>
    <scope>NUCLEOTIDE SEQUENCE</scope>
    <source>
        <strain evidence="6">Tag_6206</strain>
        <tissue evidence="6">Liver</tissue>
    </source>
</reference>
<dbReference type="InterPro" id="IPR007110">
    <property type="entry name" value="Ig-like_dom"/>
</dbReference>
<dbReference type="GO" id="GO:0009897">
    <property type="term" value="C:external side of plasma membrane"/>
    <property type="evidence" value="ECO:0007669"/>
    <property type="project" value="TreeGrafter"/>
</dbReference>
<proteinExistence type="predicted"/>
<evidence type="ECO:0000256" key="1">
    <source>
        <dbReference type="ARBA" id="ARBA00023180"/>
    </source>
</evidence>
<feature type="domain" description="Ig-like" evidence="5">
    <location>
        <begin position="44"/>
        <end position="135"/>
    </location>
</feature>
<protein>
    <recommendedName>
        <fullName evidence="5">Ig-like domain-containing protein</fullName>
    </recommendedName>
</protein>
<keyword evidence="3" id="KW-0175">Coiled coil</keyword>
<dbReference type="SUPFAM" id="SSF48726">
    <property type="entry name" value="Immunoglobulin"/>
    <property type="match status" value="1"/>
</dbReference>
<keyword evidence="4" id="KW-0472">Membrane</keyword>
<evidence type="ECO:0000313" key="7">
    <source>
        <dbReference type="Proteomes" id="UP001044222"/>
    </source>
</evidence>
<dbReference type="InterPro" id="IPR050208">
    <property type="entry name" value="MHC_class-I_related"/>
</dbReference>
<dbReference type="PANTHER" id="PTHR16675:SF191">
    <property type="entry name" value="CLASS I HISTOCOMPATIBILITY ANTIGEN, F10 ALPHA CHAIN-LIKE-RELATED"/>
    <property type="match status" value="1"/>
</dbReference>
<organism evidence="6 7">
    <name type="scientific">Anguilla anguilla</name>
    <name type="common">European freshwater eel</name>
    <name type="synonym">Muraena anguilla</name>
    <dbReference type="NCBI Taxonomy" id="7936"/>
    <lineage>
        <taxon>Eukaryota</taxon>
        <taxon>Metazoa</taxon>
        <taxon>Chordata</taxon>
        <taxon>Craniata</taxon>
        <taxon>Vertebrata</taxon>
        <taxon>Euteleostomi</taxon>
        <taxon>Actinopterygii</taxon>
        <taxon>Neopterygii</taxon>
        <taxon>Teleostei</taxon>
        <taxon>Anguilliformes</taxon>
        <taxon>Anguillidae</taxon>
        <taxon>Anguilla</taxon>
    </lineage>
</organism>
<evidence type="ECO:0000256" key="3">
    <source>
        <dbReference type="SAM" id="Coils"/>
    </source>
</evidence>
<dbReference type="Proteomes" id="UP001044222">
    <property type="component" value="Chromosome 7"/>
</dbReference>
<evidence type="ECO:0000256" key="4">
    <source>
        <dbReference type="SAM" id="Phobius"/>
    </source>
</evidence>
<keyword evidence="4" id="KW-1133">Transmembrane helix</keyword>
<dbReference type="GO" id="GO:0005615">
    <property type="term" value="C:extracellular space"/>
    <property type="evidence" value="ECO:0007669"/>
    <property type="project" value="TreeGrafter"/>
</dbReference>